<dbReference type="NCBIfam" id="TIGR01179">
    <property type="entry name" value="galE"/>
    <property type="match status" value="1"/>
</dbReference>
<evidence type="ECO:0000259" key="9">
    <source>
        <dbReference type="Pfam" id="PF16363"/>
    </source>
</evidence>
<dbReference type="PANTHER" id="PTHR43725">
    <property type="entry name" value="UDP-GLUCOSE 4-EPIMERASE"/>
    <property type="match status" value="1"/>
</dbReference>
<dbReference type="PANTHER" id="PTHR43725:SF47">
    <property type="entry name" value="UDP-GLUCOSE 4-EPIMERASE"/>
    <property type="match status" value="1"/>
</dbReference>
<dbReference type="InterPro" id="IPR016040">
    <property type="entry name" value="NAD(P)-bd_dom"/>
</dbReference>
<keyword evidence="6 8" id="KW-0520">NAD</keyword>
<dbReference type="UniPathway" id="UPA00214"/>
<evidence type="ECO:0000256" key="3">
    <source>
        <dbReference type="ARBA" id="ARBA00007637"/>
    </source>
</evidence>
<accession>A0A3Q8X919</accession>
<evidence type="ECO:0000256" key="7">
    <source>
        <dbReference type="ARBA" id="ARBA00023235"/>
    </source>
</evidence>
<dbReference type="NCBIfam" id="NF007956">
    <property type="entry name" value="PRK10675.1"/>
    <property type="match status" value="1"/>
</dbReference>
<name>A0A3Q8X919_9BACL</name>
<evidence type="ECO:0000256" key="4">
    <source>
        <dbReference type="ARBA" id="ARBA00013189"/>
    </source>
</evidence>
<comment type="pathway">
    <text evidence="8">Carbohydrate metabolism; galactose metabolism.</text>
</comment>
<dbReference type="GO" id="GO:0005829">
    <property type="term" value="C:cytosol"/>
    <property type="evidence" value="ECO:0007669"/>
    <property type="project" value="TreeGrafter"/>
</dbReference>
<evidence type="ECO:0000256" key="5">
    <source>
        <dbReference type="ARBA" id="ARBA00018569"/>
    </source>
</evidence>
<dbReference type="Proteomes" id="UP000272528">
    <property type="component" value="Chromosome"/>
</dbReference>
<gene>
    <name evidence="10" type="primary">galE</name>
    <name evidence="10" type="ORF">EJC50_29205</name>
</gene>
<dbReference type="CDD" id="cd05247">
    <property type="entry name" value="UDP_G4E_1_SDR_e"/>
    <property type="match status" value="1"/>
</dbReference>
<comment type="catalytic activity">
    <reaction evidence="1 8">
        <text>UDP-alpha-D-glucose = UDP-alpha-D-galactose</text>
        <dbReference type="Rhea" id="RHEA:22168"/>
        <dbReference type="ChEBI" id="CHEBI:58885"/>
        <dbReference type="ChEBI" id="CHEBI:66914"/>
        <dbReference type="EC" id="5.1.3.2"/>
    </reaction>
</comment>
<dbReference type="InterPro" id="IPR005886">
    <property type="entry name" value="UDP_G4E"/>
</dbReference>
<dbReference type="InterPro" id="IPR036291">
    <property type="entry name" value="NAD(P)-bd_dom_sf"/>
</dbReference>
<dbReference type="AlphaFoldDB" id="A0A3Q8X919"/>
<keyword evidence="8" id="KW-0119">Carbohydrate metabolism</keyword>
<proteinExistence type="inferred from homology"/>
<organism evidence="10 11">
    <name type="scientific">Paenibacillus albus</name>
    <dbReference type="NCBI Taxonomy" id="2495582"/>
    <lineage>
        <taxon>Bacteria</taxon>
        <taxon>Bacillati</taxon>
        <taxon>Bacillota</taxon>
        <taxon>Bacilli</taxon>
        <taxon>Bacillales</taxon>
        <taxon>Paenibacillaceae</taxon>
        <taxon>Paenibacillus</taxon>
    </lineage>
</organism>
<dbReference type="SUPFAM" id="SSF51735">
    <property type="entry name" value="NAD(P)-binding Rossmann-fold domains"/>
    <property type="match status" value="1"/>
</dbReference>
<evidence type="ECO:0000313" key="10">
    <source>
        <dbReference type="EMBL" id="AZN43314.1"/>
    </source>
</evidence>
<dbReference type="GO" id="GO:0003978">
    <property type="term" value="F:UDP-glucose 4-epimerase activity"/>
    <property type="evidence" value="ECO:0007669"/>
    <property type="project" value="UniProtKB-UniRule"/>
</dbReference>
<dbReference type="RefSeq" id="WP_126019738.1">
    <property type="nucleotide sequence ID" value="NZ_CP034437.1"/>
</dbReference>
<keyword evidence="11" id="KW-1185">Reference proteome</keyword>
<dbReference type="KEGG" id="palb:EJC50_29205"/>
<dbReference type="OrthoDB" id="9801785at2"/>
<evidence type="ECO:0000313" key="11">
    <source>
        <dbReference type="Proteomes" id="UP000272528"/>
    </source>
</evidence>
<evidence type="ECO:0000256" key="6">
    <source>
        <dbReference type="ARBA" id="ARBA00023027"/>
    </source>
</evidence>
<dbReference type="EMBL" id="CP034437">
    <property type="protein sequence ID" value="AZN43314.1"/>
    <property type="molecule type" value="Genomic_DNA"/>
</dbReference>
<dbReference type="Gene3D" id="3.90.25.10">
    <property type="entry name" value="UDP-galactose 4-epimerase, domain 1"/>
    <property type="match status" value="1"/>
</dbReference>
<keyword evidence="7 8" id="KW-0413">Isomerase</keyword>
<dbReference type="Pfam" id="PF16363">
    <property type="entry name" value="GDP_Man_Dehyd"/>
    <property type="match status" value="1"/>
</dbReference>
<evidence type="ECO:0000256" key="8">
    <source>
        <dbReference type="RuleBase" id="RU366046"/>
    </source>
</evidence>
<sequence>MAVLVTGGSGYIGVHVCVELLNAGYDIVAFDNFVNSKPEAVNRIRQVSGKEFKFYSADMTNKEELESIFRENNIEAVVHLAGLKAVGESIGDPLRYYSNNIGGTLTLLETMDKYGVHNLVFSSSATVYGTQSGVPIAEDTTLRATNPYGWTKLMVEDILRDLQVSNPEWGIVILRYFNPVGAHESGLMGEDPSGVPSNLSPFISQVAVGRLQELLVFGSDYPTPDGTGIRDYIHIVDLANGHLRAIEKVLQEPGIDVFNLGTGNGCSVLELIRAFEQVSGKSIPYKLVGRRPGDVAISFADSSKAQKVLGWRAERSILQMCQDTLRWQINNPQGYMTLASLHS</sequence>
<reference evidence="11" key="1">
    <citation type="submission" date="2018-12" db="EMBL/GenBank/DDBJ databases">
        <title>Genome sequence of Peanibacillus sp.</title>
        <authorList>
            <person name="Subramani G."/>
            <person name="Srinivasan S."/>
            <person name="Kim M.K."/>
        </authorList>
    </citation>
    <scope>NUCLEOTIDE SEQUENCE [LARGE SCALE GENOMIC DNA]</scope>
    <source>
        <strain evidence="11">18JY67-1</strain>
    </source>
</reference>
<dbReference type="EC" id="5.1.3.2" evidence="4 8"/>
<dbReference type="Gene3D" id="3.40.50.720">
    <property type="entry name" value="NAD(P)-binding Rossmann-like Domain"/>
    <property type="match status" value="1"/>
</dbReference>
<evidence type="ECO:0000256" key="1">
    <source>
        <dbReference type="ARBA" id="ARBA00000083"/>
    </source>
</evidence>
<feature type="domain" description="NAD(P)-binding" evidence="9">
    <location>
        <begin position="4"/>
        <end position="324"/>
    </location>
</feature>
<dbReference type="PRINTS" id="PR01713">
    <property type="entry name" value="NUCEPIMERASE"/>
</dbReference>
<evidence type="ECO:0000256" key="2">
    <source>
        <dbReference type="ARBA" id="ARBA00001911"/>
    </source>
</evidence>
<comment type="subunit">
    <text evidence="8">Homodimer.</text>
</comment>
<comment type="cofactor">
    <cofactor evidence="2 8">
        <name>NAD(+)</name>
        <dbReference type="ChEBI" id="CHEBI:57540"/>
    </cofactor>
</comment>
<dbReference type="GO" id="GO:0006012">
    <property type="term" value="P:galactose metabolic process"/>
    <property type="evidence" value="ECO:0007669"/>
    <property type="project" value="UniProtKB-UniPathway"/>
</dbReference>
<comment type="similarity">
    <text evidence="3 8">Belongs to the NAD(P)-dependent epimerase/dehydratase family.</text>
</comment>
<protein>
    <recommendedName>
        <fullName evidence="5 8">UDP-glucose 4-epimerase</fullName>
        <ecNumber evidence="4 8">5.1.3.2</ecNumber>
    </recommendedName>
</protein>